<dbReference type="RefSeq" id="WP_090726961.1">
    <property type="nucleotide sequence ID" value="NZ_FOOU01000005.1"/>
</dbReference>
<dbReference type="AlphaFoldDB" id="A0A1I2QQ43"/>
<dbReference type="STRING" id="1045558.SAMN05216175_10562"/>
<name>A0A1I2QQ43_9GAMM</name>
<dbReference type="Proteomes" id="UP000198623">
    <property type="component" value="Unassembled WGS sequence"/>
</dbReference>
<sequence length="533" mass="62448">MKSDIGFPPLGKLAKFLFESTGLLAEKAAKEDGRFSDAERKRLQKVLDRLVAEEGNFSENFNNVLTIFSEQIQQIIPSTKIADAILYSVEDVYDQYRHLLKEEGTYFNQKESVKWALDTRFINRLILSPQKNYLRLNIQDEDWLTPDDAFWFLPTFTEDGVTWPLQKALEWTYLLADTSLTHFHYPDKTITEEVYPLNLNETNARNWRKGRHLPSWHGLNANLTQSFDAMEQCTSAHHRTLSAHQKSSVMTVACIARFSTYVCQEIEREYGQTFLKQLLQRYMSYTGYLAQDHAEVLAYVDSAMKKDCQNRLDRKHLRGALLSEVVPAYWKHKADVGIAFGNALEARRHQESRHGQPYTPEEQKEIIHNFGRFYGLSLIDSYSIQAQYPPLELFFDELIEAEKLRKTRDLEESAINAFEQRLQQKSLNYALGWYVSWLYSVMYYRQESFEKAHRHCKKAYQQVKYSGGNRHYPLVNLYIELCAKTKQKKAFRKAIAWAHYIGMRVRWVGNENPTEEELDVAYTFFQNGIYPQT</sequence>
<keyword evidence="2" id="KW-1185">Reference proteome</keyword>
<accession>A0A1I2QQ43</accession>
<reference evidence="2" key="1">
    <citation type="submission" date="2016-10" db="EMBL/GenBank/DDBJ databases">
        <authorList>
            <person name="Varghese N."/>
            <person name="Submissions S."/>
        </authorList>
    </citation>
    <scope>NUCLEOTIDE SEQUENCE [LARGE SCALE GENOMIC DNA]</scope>
    <source>
        <strain evidence="2">CGMCC 1.10971</strain>
    </source>
</reference>
<evidence type="ECO:0000313" key="2">
    <source>
        <dbReference type="Proteomes" id="UP000198623"/>
    </source>
</evidence>
<evidence type="ECO:0000313" key="1">
    <source>
        <dbReference type="EMBL" id="SFG30120.1"/>
    </source>
</evidence>
<dbReference type="EMBL" id="FOOU01000005">
    <property type="protein sequence ID" value="SFG30120.1"/>
    <property type="molecule type" value="Genomic_DNA"/>
</dbReference>
<dbReference type="OrthoDB" id="6199498at2"/>
<organism evidence="1 2">
    <name type="scientific">Neptunomonas qingdaonensis</name>
    <dbReference type="NCBI Taxonomy" id="1045558"/>
    <lineage>
        <taxon>Bacteria</taxon>
        <taxon>Pseudomonadati</taxon>
        <taxon>Pseudomonadota</taxon>
        <taxon>Gammaproteobacteria</taxon>
        <taxon>Oceanospirillales</taxon>
        <taxon>Oceanospirillaceae</taxon>
        <taxon>Neptunomonas</taxon>
    </lineage>
</organism>
<gene>
    <name evidence="1" type="ORF">SAMN05216175_10562</name>
</gene>
<proteinExistence type="predicted"/>
<protein>
    <submittedName>
        <fullName evidence="1">Uncharacterized protein</fullName>
    </submittedName>
</protein>